<reference evidence="2" key="1">
    <citation type="submission" date="2019-10" db="EMBL/GenBank/DDBJ databases">
        <title>The sequence and de novo assembly of the wild yak genome.</title>
        <authorList>
            <person name="Liu Y."/>
        </authorList>
    </citation>
    <scope>NUCLEOTIDE SEQUENCE [LARGE SCALE GENOMIC DNA]</scope>
    <source>
        <strain evidence="2">WY2019</strain>
    </source>
</reference>
<evidence type="ECO:0000313" key="3">
    <source>
        <dbReference type="Proteomes" id="UP000322234"/>
    </source>
</evidence>
<accession>A0A6B0RXW8</accession>
<protein>
    <submittedName>
        <fullName evidence="2">Uncharacterized protein</fullName>
    </submittedName>
</protein>
<name>A0A6B0RXW8_9CETA</name>
<gene>
    <name evidence="2" type="ORF">E5288_WYG009881</name>
</gene>
<dbReference type="EMBL" id="VBQZ03000078">
    <property type="protein sequence ID" value="MXQ92053.1"/>
    <property type="molecule type" value="Genomic_DNA"/>
</dbReference>
<organism evidence="2 3">
    <name type="scientific">Bos mutus</name>
    <name type="common">wild yak</name>
    <dbReference type="NCBI Taxonomy" id="72004"/>
    <lineage>
        <taxon>Eukaryota</taxon>
        <taxon>Metazoa</taxon>
        <taxon>Chordata</taxon>
        <taxon>Craniata</taxon>
        <taxon>Vertebrata</taxon>
        <taxon>Euteleostomi</taxon>
        <taxon>Mammalia</taxon>
        <taxon>Eutheria</taxon>
        <taxon>Laurasiatheria</taxon>
        <taxon>Artiodactyla</taxon>
        <taxon>Ruminantia</taxon>
        <taxon>Pecora</taxon>
        <taxon>Bovidae</taxon>
        <taxon>Bovinae</taxon>
        <taxon>Bos</taxon>
    </lineage>
</organism>
<comment type="caution">
    <text evidence="2">The sequence shown here is derived from an EMBL/GenBank/DDBJ whole genome shotgun (WGS) entry which is preliminary data.</text>
</comment>
<proteinExistence type="predicted"/>
<dbReference type="Proteomes" id="UP000322234">
    <property type="component" value="Unassembled WGS sequence"/>
</dbReference>
<dbReference type="AlphaFoldDB" id="A0A6B0RXW8"/>
<feature type="region of interest" description="Disordered" evidence="1">
    <location>
        <begin position="80"/>
        <end position="109"/>
    </location>
</feature>
<sequence length="109" mass="12368">MAGLHKFKGTAKPTCCLADTDVNINRVWFGEHDGNKNERLFTSWEQSSELMSQNIASPAKKLLVFAQSPVAVNLFGKHKHIPHRQHREPSEEIRQVQTNLPQALSKPLR</sequence>
<evidence type="ECO:0000313" key="2">
    <source>
        <dbReference type="EMBL" id="MXQ92053.1"/>
    </source>
</evidence>
<keyword evidence="3" id="KW-1185">Reference proteome</keyword>
<evidence type="ECO:0000256" key="1">
    <source>
        <dbReference type="SAM" id="MobiDB-lite"/>
    </source>
</evidence>